<dbReference type="GO" id="GO:0015031">
    <property type="term" value="P:protein transport"/>
    <property type="evidence" value="ECO:0007669"/>
    <property type="project" value="UniProtKB-KW"/>
</dbReference>
<dbReference type="SUPFAM" id="SSF74788">
    <property type="entry name" value="Cullin repeat-like"/>
    <property type="match status" value="1"/>
</dbReference>
<dbReference type="Proteomes" id="UP000479710">
    <property type="component" value="Unassembled WGS sequence"/>
</dbReference>
<sequence length="242" mass="26183">MAVQSPVIGNLGSSDSAFELGLRMLEAAEEAVNRWVSREAAGNGGYGLSDFAGLAAAVKDLVSLSSHGGAYGPSAKFALESAIGRLEDDFCQLKPSMLDLWSDDAKDVISQEAGMLLDKIREEALRLLLKLSDAQINHESYETVVLNGSVLPFPQYTLGVIKLLASYSDTLNLILPVEVGGDGTVTMNPWKTYVLTLLTHMQLNTEEKSKSYKDERLGHIFPMNNAIRHGKSPTLSFDSTCA</sequence>
<dbReference type="PANTHER" id="PTHR12542">
    <property type="entry name" value="EXOCYST COMPLEX PROTEIN EXO70"/>
    <property type="match status" value="1"/>
</dbReference>
<name>A0A6G1CU90_9ORYZ</name>
<evidence type="ECO:0000259" key="4">
    <source>
        <dbReference type="Pfam" id="PF03081"/>
    </source>
</evidence>
<dbReference type="InterPro" id="IPR046364">
    <property type="entry name" value="Exo70_C"/>
</dbReference>
<evidence type="ECO:0000313" key="5">
    <source>
        <dbReference type="EMBL" id="KAF0903651.1"/>
    </source>
</evidence>
<proteinExistence type="inferred from homology"/>
<dbReference type="GO" id="GO:0000145">
    <property type="term" value="C:exocyst"/>
    <property type="evidence" value="ECO:0007669"/>
    <property type="project" value="InterPro"/>
</dbReference>
<dbReference type="Pfam" id="PF03081">
    <property type="entry name" value="Exo70_C"/>
    <property type="match status" value="1"/>
</dbReference>
<accession>A0A6G1CU90</accession>
<dbReference type="EMBL" id="SPHZ02000008">
    <property type="protein sequence ID" value="KAF0903651.1"/>
    <property type="molecule type" value="Genomic_DNA"/>
</dbReference>
<evidence type="ECO:0000256" key="2">
    <source>
        <dbReference type="ARBA" id="ARBA00022448"/>
    </source>
</evidence>
<dbReference type="PANTHER" id="PTHR12542:SF113">
    <property type="entry name" value="EXOCYST SUBUNIT EXO70 FAMILY PROTEIN"/>
    <property type="match status" value="1"/>
</dbReference>
<dbReference type="GO" id="GO:0005546">
    <property type="term" value="F:phosphatidylinositol-4,5-bisphosphate binding"/>
    <property type="evidence" value="ECO:0007669"/>
    <property type="project" value="InterPro"/>
</dbReference>
<protein>
    <recommendedName>
        <fullName evidence="3">Exocyst subunit Exo70 family protein</fullName>
    </recommendedName>
</protein>
<reference evidence="5 6" key="1">
    <citation type="submission" date="2019-11" db="EMBL/GenBank/DDBJ databases">
        <title>Whole genome sequence of Oryza granulata.</title>
        <authorList>
            <person name="Li W."/>
        </authorList>
    </citation>
    <scope>NUCLEOTIDE SEQUENCE [LARGE SCALE GENOMIC DNA]</scope>
    <source>
        <strain evidence="6">cv. Menghai</strain>
        <tissue evidence="5">Leaf</tissue>
    </source>
</reference>
<evidence type="ECO:0000256" key="3">
    <source>
        <dbReference type="RuleBase" id="RU365026"/>
    </source>
</evidence>
<keyword evidence="3" id="KW-0653">Protein transport</keyword>
<evidence type="ECO:0000313" key="6">
    <source>
        <dbReference type="Proteomes" id="UP000479710"/>
    </source>
</evidence>
<gene>
    <name evidence="5" type="ORF">E2562_028354</name>
</gene>
<comment type="similarity">
    <text evidence="1 3">Belongs to the EXO70 family.</text>
</comment>
<feature type="domain" description="Exocyst complex subunit Exo70 C-terminal" evidence="4">
    <location>
        <begin position="92"/>
        <end position="226"/>
    </location>
</feature>
<keyword evidence="2 3" id="KW-0813">Transport</keyword>
<comment type="function">
    <text evidence="3">Component of the exocyst complex.</text>
</comment>
<keyword evidence="6" id="KW-1185">Reference proteome</keyword>
<dbReference type="Gene3D" id="1.20.1280.170">
    <property type="entry name" value="Exocyst complex component Exo70"/>
    <property type="match status" value="1"/>
</dbReference>
<comment type="caution">
    <text evidence="5">The sequence shown here is derived from an EMBL/GenBank/DDBJ whole genome shotgun (WGS) entry which is preliminary data.</text>
</comment>
<dbReference type="InterPro" id="IPR004140">
    <property type="entry name" value="Exo70"/>
</dbReference>
<dbReference type="InterPro" id="IPR016159">
    <property type="entry name" value="Cullin_repeat-like_dom_sf"/>
</dbReference>
<organism evidence="5 6">
    <name type="scientific">Oryza meyeriana var. granulata</name>
    <dbReference type="NCBI Taxonomy" id="110450"/>
    <lineage>
        <taxon>Eukaryota</taxon>
        <taxon>Viridiplantae</taxon>
        <taxon>Streptophyta</taxon>
        <taxon>Embryophyta</taxon>
        <taxon>Tracheophyta</taxon>
        <taxon>Spermatophyta</taxon>
        <taxon>Magnoliopsida</taxon>
        <taxon>Liliopsida</taxon>
        <taxon>Poales</taxon>
        <taxon>Poaceae</taxon>
        <taxon>BOP clade</taxon>
        <taxon>Oryzoideae</taxon>
        <taxon>Oryzeae</taxon>
        <taxon>Oryzinae</taxon>
        <taxon>Oryza</taxon>
        <taxon>Oryza meyeriana</taxon>
    </lineage>
</organism>
<evidence type="ECO:0000256" key="1">
    <source>
        <dbReference type="ARBA" id="ARBA00006756"/>
    </source>
</evidence>
<dbReference type="OrthoDB" id="1922221at2759"/>
<dbReference type="AlphaFoldDB" id="A0A6G1CU90"/>
<dbReference type="GO" id="GO:0006887">
    <property type="term" value="P:exocytosis"/>
    <property type="evidence" value="ECO:0007669"/>
    <property type="project" value="UniProtKB-KW"/>
</dbReference>
<keyword evidence="3" id="KW-0268">Exocytosis</keyword>